<dbReference type="AlphaFoldDB" id="A0A645EKY9"/>
<gene>
    <name evidence="2" type="ORF">SDC9_149203</name>
</gene>
<evidence type="ECO:0000313" key="2">
    <source>
        <dbReference type="EMBL" id="MPN01990.1"/>
    </source>
</evidence>
<proteinExistence type="predicted"/>
<name>A0A645EKY9_9ZZZZ</name>
<dbReference type="EMBL" id="VSSQ01047962">
    <property type="protein sequence ID" value="MPN01990.1"/>
    <property type="molecule type" value="Genomic_DNA"/>
</dbReference>
<organism evidence="2">
    <name type="scientific">bioreactor metagenome</name>
    <dbReference type="NCBI Taxonomy" id="1076179"/>
    <lineage>
        <taxon>unclassified sequences</taxon>
        <taxon>metagenomes</taxon>
        <taxon>ecological metagenomes</taxon>
    </lineage>
</organism>
<sequence>MNKNEGTLCPRFLKGIVYGTNNHAAGTNKALESVVYSGTRDQHVELVFLFHGSDDSIQISGRHRHHHCARRHYRRSVFPDLAVQPSVLRADGGPSQQRPPSAGKQRADGDRVNWLCVYQEYSADFLLPHLQRLRVCRRQYRSGFPDHPVHPEGSHG</sequence>
<protein>
    <submittedName>
        <fullName evidence="2">Uncharacterized protein</fullName>
    </submittedName>
</protein>
<reference evidence="2" key="1">
    <citation type="submission" date="2019-08" db="EMBL/GenBank/DDBJ databases">
        <authorList>
            <person name="Kucharzyk K."/>
            <person name="Murdoch R.W."/>
            <person name="Higgins S."/>
            <person name="Loffler F."/>
        </authorList>
    </citation>
    <scope>NUCLEOTIDE SEQUENCE</scope>
</reference>
<feature type="region of interest" description="Disordered" evidence="1">
    <location>
        <begin position="87"/>
        <end position="107"/>
    </location>
</feature>
<evidence type="ECO:0000256" key="1">
    <source>
        <dbReference type="SAM" id="MobiDB-lite"/>
    </source>
</evidence>
<comment type="caution">
    <text evidence="2">The sequence shown here is derived from an EMBL/GenBank/DDBJ whole genome shotgun (WGS) entry which is preliminary data.</text>
</comment>
<accession>A0A645EKY9</accession>